<keyword evidence="10" id="KW-1185">Reference proteome</keyword>
<dbReference type="EC" id="2.7.7.6" evidence="2"/>
<dbReference type="GO" id="GO:0003899">
    <property type="term" value="F:DNA-directed RNA polymerase activity"/>
    <property type="evidence" value="ECO:0007669"/>
    <property type="project" value="UniProtKB-EC"/>
</dbReference>
<evidence type="ECO:0000259" key="7">
    <source>
        <dbReference type="Pfam" id="PF00562"/>
    </source>
</evidence>
<keyword evidence="4" id="KW-0808">Transferase</keyword>
<dbReference type="Gene3D" id="2.40.270.10">
    <property type="entry name" value="DNA-directed RNA polymerase, subunit 2, domain 6"/>
    <property type="match status" value="1"/>
</dbReference>
<dbReference type="SUPFAM" id="SSF64484">
    <property type="entry name" value="beta and beta-prime subunits of DNA dependent RNA-polymerase"/>
    <property type="match status" value="1"/>
</dbReference>
<dbReference type="GO" id="GO:0006351">
    <property type="term" value="P:DNA-templated transcription"/>
    <property type="evidence" value="ECO:0007669"/>
    <property type="project" value="InterPro"/>
</dbReference>
<keyword evidence="3" id="KW-0240">DNA-directed RNA polymerase</keyword>
<keyword evidence="6" id="KW-0804">Transcription</keyword>
<dbReference type="InterPro" id="IPR007641">
    <property type="entry name" value="RNA_pol_Rpb2_7"/>
</dbReference>
<sequence length="207" mass="22890">MKLLLRQTRRPEIGDKFSSRHGQKGVVGLIAQQEDLPFNDQGICPDLIMNPHGFPSRMTVGKLIELLAGKAGVLNGKFHYGTAFGGSKVQDVGEELIRRGFNYQGKDCLTSGITGEPLSAYIYMGPIYYQKLKHMVMDKVHARARGPRAVLTRQPTEGRSRDGGLRLGEMERDCLIGHGASMLLLERLMLSSDACEFLPAGQVFLEQ</sequence>
<dbReference type="GO" id="GO:0000428">
    <property type="term" value="C:DNA-directed RNA polymerase complex"/>
    <property type="evidence" value="ECO:0007669"/>
    <property type="project" value="UniProtKB-KW"/>
</dbReference>
<dbReference type="InterPro" id="IPR015712">
    <property type="entry name" value="DNA-dir_RNA_pol_su2"/>
</dbReference>
<protein>
    <recommendedName>
        <fullName evidence="2">DNA-directed RNA polymerase</fullName>
        <ecNumber evidence="2">2.7.7.6</ecNumber>
    </recommendedName>
</protein>
<gene>
    <name evidence="9" type="ORF">V5799_018570</name>
</gene>
<name>A0AAQ4EZZ2_AMBAM</name>
<evidence type="ECO:0000256" key="6">
    <source>
        <dbReference type="ARBA" id="ARBA00023163"/>
    </source>
</evidence>
<dbReference type="Pfam" id="PF00562">
    <property type="entry name" value="RNA_pol_Rpb2_6"/>
    <property type="match status" value="1"/>
</dbReference>
<feature type="domain" description="RNA polymerase Rpb2" evidence="8">
    <location>
        <begin position="163"/>
        <end position="196"/>
    </location>
</feature>
<evidence type="ECO:0000259" key="8">
    <source>
        <dbReference type="Pfam" id="PF04560"/>
    </source>
</evidence>
<dbReference type="GO" id="GO:0003677">
    <property type="term" value="F:DNA binding"/>
    <property type="evidence" value="ECO:0007669"/>
    <property type="project" value="InterPro"/>
</dbReference>
<evidence type="ECO:0000256" key="2">
    <source>
        <dbReference type="ARBA" id="ARBA00012418"/>
    </source>
</evidence>
<dbReference type="EMBL" id="JARKHS020009190">
    <property type="protein sequence ID" value="KAK8780092.1"/>
    <property type="molecule type" value="Genomic_DNA"/>
</dbReference>
<comment type="caution">
    <text evidence="9">The sequence shown here is derived from an EMBL/GenBank/DDBJ whole genome shotgun (WGS) entry which is preliminary data.</text>
</comment>
<evidence type="ECO:0000313" key="9">
    <source>
        <dbReference type="EMBL" id="KAK8780092.1"/>
    </source>
</evidence>
<evidence type="ECO:0000256" key="5">
    <source>
        <dbReference type="ARBA" id="ARBA00022695"/>
    </source>
</evidence>
<keyword evidence="5" id="KW-0548">Nucleotidyltransferase</keyword>
<accession>A0AAQ4EZZ2</accession>
<dbReference type="GO" id="GO:0032549">
    <property type="term" value="F:ribonucleoside binding"/>
    <property type="evidence" value="ECO:0007669"/>
    <property type="project" value="InterPro"/>
</dbReference>
<evidence type="ECO:0000313" key="10">
    <source>
        <dbReference type="Proteomes" id="UP001321473"/>
    </source>
</evidence>
<dbReference type="Pfam" id="PF04560">
    <property type="entry name" value="RNA_pol_Rpb2_7"/>
    <property type="match status" value="1"/>
</dbReference>
<dbReference type="FunFam" id="2.40.270.10:FF:000011">
    <property type="entry name" value="DNA-directed RNA polymerase subunit beta"/>
    <property type="match status" value="1"/>
</dbReference>
<evidence type="ECO:0000256" key="3">
    <source>
        <dbReference type="ARBA" id="ARBA00022478"/>
    </source>
</evidence>
<dbReference type="Proteomes" id="UP001321473">
    <property type="component" value="Unassembled WGS sequence"/>
</dbReference>
<dbReference type="InterPro" id="IPR037033">
    <property type="entry name" value="DNA-dir_RNAP_su2_hyb_sf"/>
</dbReference>
<dbReference type="PANTHER" id="PTHR20856">
    <property type="entry name" value="DNA-DIRECTED RNA POLYMERASE I SUBUNIT 2"/>
    <property type="match status" value="1"/>
</dbReference>
<evidence type="ECO:0000256" key="4">
    <source>
        <dbReference type="ARBA" id="ARBA00022679"/>
    </source>
</evidence>
<dbReference type="InterPro" id="IPR007121">
    <property type="entry name" value="RNA_pol_bsu_CS"/>
</dbReference>
<organism evidence="9 10">
    <name type="scientific">Amblyomma americanum</name>
    <name type="common">Lone star tick</name>
    <dbReference type="NCBI Taxonomy" id="6943"/>
    <lineage>
        <taxon>Eukaryota</taxon>
        <taxon>Metazoa</taxon>
        <taxon>Ecdysozoa</taxon>
        <taxon>Arthropoda</taxon>
        <taxon>Chelicerata</taxon>
        <taxon>Arachnida</taxon>
        <taxon>Acari</taxon>
        <taxon>Parasitiformes</taxon>
        <taxon>Ixodida</taxon>
        <taxon>Ixodoidea</taxon>
        <taxon>Ixodidae</taxon>
        <taxon>Amblyomminae</taxon>
        <taxon>Amblyomma</taxon>
    </lineage>
</organism>
<proteinExistence type="inferred from homology"/>
<feature type="domain" description="DNA-directed RNA polymerase subunit 2 hybrid-binding" evidence="7">
    <location>
        <begin position="2"/>
        <end position="161"/>
    </location>
</feature>
<dbReference type="AlphaFoldDB" id="A0AAQ4EZZ2"/>
<evidence type="ECO:0000256" key="1">
    <source>
        <dbReference type="ARBA" id="ARBA00006835"/>
    </source>
</evidence>
<dbReference type="InterPro" id="IPR007120">
    <property type="entry name" value="DNA-dir_RNAP_su2_dom"/>
</dbReference>
<dbReference type="PROSITE" id="PS01166">
    <property type="entry name" value="RNA_POL_BETA"/>
    <property type="match status" value="1"/>
</dbReference>
<comment type="similarity">
    <text evidence="1">Belongs to the RNA polymerase beta chain family.</text>
</comment>
<reference evidence="9 10" key="1">
    <citation type="journal article" date="2023" name="Arcadia Sci">
        <title>De novo assembly of a long-read Amblyomma americanum tick genome.</title>
        <authorList>
            <person name="Chou S."/>
            <person name="Poskanzer K.E."/>
            <person name="Rollins M."/>
            <person name="Thuy-Boun P.S."/>
        </authorList>
    </citation>
    <scope>NUCLEOTIDE SEQUENCE [LARGE SCALE GENOMIC DNA]</scope>
    <source>
        <strain evidence="9">F_SG_1</strain>
        <tissue evidence="9">Salivary glands</tissue>
    </source>
</reference>
<dbReference type="Gene3D" id="3.90.1800.10">
    <property type="entry name" value="RNA polymerase alpha subunit dimerisation domain"/>
    <property type="match status" value="1"/>
</dbReference>